<comment type="caution">
    <text evidence="4">The sequence shown here is derived from an EMBL/GenBank/DDBJ whole genome shotgun (WGS) entry which is preliminary data.</text>
</comment>
<gene>
    <name evidence="4" type="ORF">Daesc_001433</name>
</gene>
<dbReference type="GO" id="GO:0016616">
    <property type="term" value="F:oxidoreductase activity, acting on the CH-OH group of donors, NAD or NADP as acceptor"/>
    <property type="evidence" value="ECO:0007669"/>
    <property type="project" value="TreeGrafter"/>
</dbReference>
<dbReference type="EMBL" id="JBANMG010000002">
    <property type="protein sequence ID" value="KAK6956160.1"/>
    <property type="molecule type" value="Genomic_DNA"/>
</dbReference>
<dbReference type="Proteomes" id="UP001369815">
    <property type="component" value="Unassembled WGS sequence"/>
</dbReference>
<dbReference type="SUPFAM" id="SSF51735">
    <property type="entry name" value="NAD(P)-binding Rossmann-fold domains"/>
    <property type="match status" value="1"/>
</dbReference>
<keyword evidence="1" id="KW-0560">Oxidoreductase</keyword>
<evidence type="ECO:0000256" key="1">
    <source>
        <dbReference type="ARBA" id="ARBA00023002"/>
    </source>
</evidence>
<evidence type="ECO:0000256" key="2">
    <source>
        <dbReference type="ARBA" id="ARBA00023445"/>
    </source>
</evidence>
<sequence>MINPTFSNPTIPRGSTVLVTGANGLIASHAVDRLLEAGYNVRGTVRNPSKCAWMVPLFASRHPSSQLEIVQVSDFGAPGAWDAAVKGVAGVVAVAGGAGLIIPDIDKALEEEFPWNESLLRAARDEGTVKAFIYTSSAWATWTPDQTKKVTLTEWTYNEDAIRIARSDAPPEEKGIRPYMAFKALLEQRIWDWVKRENPPYTFNTILPETVIGECLDPENQGVTSTCGMVKGLYEGKGLDVLAMLPPQWVSDTRDTGLLYVAALITPGVDRERLYPWSDRYSWPRIAQILKKLYPHKDIPALEDDGWDQTEVPNKRAEELIRGLGQERWTTLEETVKACAKAFVKD</sequence>
<dbReference type="PANTHER" id="PTHR10366:SF562">
    <property type="entry name" value="ALDEHYDE REDUCTASE II (AFU_ORTHOLOGUE AFUA_1G11360)"/>
    <property type="match status" value="1"/>
</dbReference>
<evidence type="ECO:0000259" key="3">
    <source>
        <dbReference type="Pfam" id="PF13460"/>
    </source>
</evidence>
<organism evidence="4 5">
    <name type="scientific">Daldinia eschscholtzii</name>
    <dbReference type="NCBI Taxonomy" id="292717"/>
    <lineage>
        <taxon>Eukaryota</taxon>
        <taxon>Fungi</taxon>
        <taxon>Dikarya</taxon>
        <taxon>Ascomycota</taxon>
        <taxon>Pezizomycotina</taxon>
        <taxon>Sordariomycetes</taxon>
        <taxon>Xylariomycetidae</taxon>
        <taxon>Xylariales</taxon>
        <taxon>Hypoxylaceae</taxon>
        <taxon>Daldinia</taxon>
    </lineage>
</organism>
<dbReference type="InterPro" id="IPR036291">
    <property type="entry name" value="NAD(P)-bd_dom_sf"/>
</dbReference>
<protein>
    <recommendedName>
        <fullName evidence="3">NAD(P)-binding domain-containing protein</fullName>
    </recommendedName>
</protein>
<keyword evidence="5" id="KW-1185">Reference proteome</keyword>
<dbReference type="FunFam" id="3.40.50.720:FF:000426">
    <property type="entry name" value="Aldehyde reductase 2"/>
    <property type="match status" value="1"/>
</dbReference>
<name>A0AAX6MU14_9PEZI</name>
<feature type="domain" description="NAD(P)-binding" evidence="3">
    <location>
        <begin position="21"/>
        <end position="142"/>
    </location>
</feature>
<evidence type="ECO:0000313" key="5">
    <source>
        <dbReference type="Proteomes" id="UP001369815"/>
    </source>
</evidence>
<dbReference type="InterPro" id="IPR050425">
    <property type="entry name" value="NAD(P)_dehydrat-like"/>
</dbReference>
<reference evidence="4 5" key="1">
    <citation type="journal article" date="2024" name="Front Chem Biol">
        <title>Unveiling the potential of Daldinia eschscholtzii MFLUCC 19-0629 through bioactivity and bioinformatics studies for enhanced sustainable agriculture production.</title>
        <authorList>
            <person name="Brooks S."/>
            <person name="Weaver J.A."/>
            <person name="Klomchit A."/>
            <person name="Alharthi S.A."/>
            <person name="Onlamun T."/>
            <person name="Nurani R."/>
            <person name="Vong T.K."/>
            <person name="Alberti F."/>
            <person name="Greco C."/>
        </authorList>
    </citation>
    <scope>NUCLEOTIDE SEQUENCE [LARGE SCALE GENOMIC DNA]</scope>
    <source>
        <strain evidence="4">MFLUCC 19-0629</strain>
    </source>
</reference>
<dbReference type="Gene3D" id="3.40.50.720">
    <property type="entry name" value="NAD(P)-binding Rossmann-like Domain"/>
    <property type="match status" value="1"/>
</dbReference>
<proteinExistence type="inferred from homology"/>
<dbReference type="Pfam" id="PF13460">
    <property type="entry name" value="NAD_binding_10"/>
    <property type="match status" value="1"/>
</dbReference>
<dbReference type="InterPro" id="IPR016040">
    <property type="entry name" value="NAD(P)-bd_dom"/>
</dbReference>
<evidence type="ECO:0000313" key="4">
    <source>
        <dbReference type="EMBL" id="KAK6956160.1"/>
    </source>
</evidence>
<comment type="similarity">
    <text evidence="2">Belongs to the NAD(P)-dependent epimerase/dehydratase family. Dihydroflavonol-4-reductase subfamily.</text>
</comment>
<dbReference type="PANTHER" id="PTHR10366">
    <property type="entry name" value="NAD DEPENDENT EPIMERASE/DEHYDRATASE"/>
    <property type="match status" value="1"/>
</dbReference>
<accession>A0AAX6MU14</accession>
<dbReference type="AlphaFoldDB" id="A0AAX6MU14"/>